<organism evidence="2 3">
    <name type="scientific">Microvirga lupini</name>
    <dbReference type="NCBI Taxonomy" id="420324"/>
    <lineage>
        <taxon>Bacteria</taxon>
        <taxon>Pseudomonadati</taxon>
        <taxon>Pseudomonadota</taxon>
        <taxon>Alphaproteobacteria</taxon>
        <taxon>Hyphomicrobiales</taxon>
        <taxon>Methylobacteriaceae</taxon>
        <taxon>Microvirga</taxon>
    </lineage>
</organism>
<dbReference type="Proteomes" id="UP000532010">
    <property type="component" value="Unassembled WGS sequence"/>
</dbReference>
<dbReference type="Pfam" id="PF13560">
    <property type="entry name" value="HTH_31"/>
    <property type="match status" value="1"/>
</dbReference>
<evidence type="ECO:0000256" key="1">
    <source>
        <dbReference type="ARBA" id="ARBA00023125"/>
    </source>
</evidence>
<gene>
    <name evidence="2" type="ORF">FHR70_002567</name>
</gene>
<reference evidence="2 3" key="1">
    <citation type="submission" date="2020-08" db="EMBL/GenBank/DDBJ databases">
        <title>The Agave Microbiome: Exploring the role of microbial communities in plant adaptations to desert environments.</title>
        <authorList>
            <person name="Partida-Martinez L.P."/>
        </authorList>
    </citation>
    <scope>NUCLEOTIDE SEQUENCE [LARGE SCALE GENOMIC DNA]</scope>
    <source>
        <strain evidence="2 3">AT3.9</strain>
    </source>
</reference>
<sequence>MAPTRDACPRTPLHPGRMLRDHVLPGLDLSVSQAARELRVARQTLHRVLAGTAAVSPEMAARLARLSGTAPQFWLDLQQRYDLWHAEQALAGVLTLIPTHSLPPAIQAEIGLPYDRSIQVPPQSADRGRGAR</sequence>
<keyword evidence="3" id="KW-1185">Reference proteome</keyword>
<dbReference type="Gene3D" id="1.10.260.40">
    <property type="entry name" value="lambda repressor-like DNA-binding domains"/>
    <property type="match status" value="1"/>
</dbReference>
<protein>
    <submittedName>
        <fullName evidence="2">Addiction module HigA family antidote</fullName>
    </submittedName>
</protein>
<dbReference type="EMBL" id="JACHWB010000003">
    <property type="protein sequence ID" value="MBB3019502.1"/>
    <property type="molecule type" value="Genomic_DNA"/>
</dbReference>
<dbReference type="InterPro" id="IPR013430">
    <property type="entry name" value="Toxin_antidote_HigA"/>
</dbReference>
<evidence type="ECO:0000313" key="3">
    <source>
        <dbReference type="Proteomes" id="UP000532010"/>
    </source>
</evidence>
<accession>A0A7W4VMP2</accession>
<evidence type="ECO:0000313" key="2">
    <source>
        <dbReference type="EMBL" id="MBB3019502.1"/>
    </source>
</evidence>
<dbReference type="RefSeq" id="WP_183450667.1">
    <property type="nucleotide sequence ID" value="NZ_JACHWB010000003.1"/>
</dbReference>
<name>A0A7W4VMP2_9HYPH</name>
<dbReference type="InterPro" id="IPR010982">
    <property type="entry name" value="Lambda_DNA-bd_dom_sf"/>
</dbReference>
<dbReference type="PANTHER" id="PTHR36924:SF1">
    <property type="entry name" value="ANTITOXIN HIGA-1"/>
    <property type="match status" value="1"/>
</dbReference>
<comment type="caution">
    <text evidence="2">The sequence shown here is derived from an EMBL/GenBank/DDBJ whole genome shotgun (WGS) entry which is preliminary data.</text>
</comment>
<dbReference type="GO" id="GO:0003677">
    <property type="term" value="F:DNA binding"/>
    <property type="evidence" value="ECO:0007669"/>
    <property type="project" value="UniProtKB-KW"/>
</dbReference>
<keyword evidence="1" id="KW-0238">DNA-binding</keyword>
<dbReference type="PANTHER" id="PTHR36924">
    <property type="entry name" value="ANTITOXIN HIGA-1"/>
    <property type="match status" value="1"/>
</dbReference>
<proteinExistence type="predicted"/>
<dbReference type="SUPFAM" id="SSF47413">
    <property type="entry name" value="lambda repressor-like DNA-binding domains"/>
    <property type="match status" value="1"/>
</dbReference>
<dbReference type="AlphaFoldDB" id="A0A7W4VMP2"/>
<dbReference type="NCBIfam" id="TIGR02607">
    <property type="entry name" value="antidote_HigA"/>
    <property type="match status" value="1"/>
</dbReference>